<protein>
    <submittedName>
        <fullName evidence="1">Uncharacterized protein</fullName>
    </submittedName>
</protein>
<dbReference type="EMBL" id="MN738830">
    <property type="protein sequence ID" value="QHT38425.1"/>
    <property type="molecule type" value="Genomic_DNA"/>
</dbReference>
<dbReference type="AlphaFoldDB" id="A0A6C0FHR3"/>
<name>A0A6C0FHR3_9ZZZZ</name>
<sequence length="293" mass="34092">MKFTIKQIVLVILVVVLVRVIIISRKEGFSQVSDKKVCVILFGFAPRSFKHVHKTIKSRIIDVLRKKFSKVSVYHYSLLSKKGLIESNRPGENGMPINNDDVKLLPVDKMVTEYQEDIDIQDYVDKSCGRNENHKINPVRQFYQESMLQKVFPVDDYDACVAVTNDSYCLKDVNIQHVLDVCYNDNIIYTTTYNKYHGLANGFYICSPYAFKKVTNRINYYKERCKMLNGGVENPEAFLKYSVERDGLKNKDTDFFYLKIRANKKNTDYIKLMEENGISKKTADEMRAMFRGK</sequence>
<organism evidence="1">
    <name type="scientific">viral metagenome</name>
    <dbReference type="NCBI Taxonomy" id="1070528"/>
    <lineage>
        <taxon>unclassified sequences</taxon>
        <taxon>metagenomes</taxon>
        <taxon>organismal metagenomes</taxon>
    </lineage>
</organism>
<evidence type="ECO:0000313" key="1">
    <source>
        <dbReference type="EMBL" id="QHT38425.1"/>
    </source>
</evidence>
<reference evidence="1" key="1">
    <citation type="journal article" date="2020" name="Nature">
        <title>Giant virus diversity and host interactions through global metagenomics.</title>
        <authorList>
            <person name="Schulz F."/>
            <person name="Roux S."/>
            <person name="Paez-Espino D."/>
            <person name="Jungbluth S."/>
            <person name="Walsh D.A."/>
            <person name="Denef V.J."/>
            <person name="McMahon K.D."/>
            <person name="Konstantinidis K.T."/>
            <person name="Eloe-Fadrosh E.A."/>
            <person name="Kyrpides N.C."/>
            <person name="Woyke T."/>
        </authorList>
    </citation>
    <scope>NUCLEOTIDE SEQUENCE</scope>
    <source>
        <strain evidence="1">GVMAG-S-ERX556101-89</strain>
    </source>
</reference>
<proteinExistence type="predicted"/>
<accession>A0A6C0FHR3</accession>